<evidence type="ECO:0000256" key="1">
    <source>
        <dbReference type="SAM" id="MobiDB-lite"/>
    </source>
</evidence>
<dbReference type="RefSeq" id="WP_345938464.1">
    <property type="nucleotide sequence ID" value="NZ_JBBKTW010000011.1"/>
</dbReference>
<sequence>MRDEPNQTTTSLDAATVDDAARLPWSPPHARTANLRTAMFSGAGEPDGCFGS</sequence>
<gene>
    <name evidence="2" type="ORF">WG926_24135</name>
</gene>
<reference evidence="2 3" key="1">
    <citation type="submission" date="2024-03" db="EMBL/GenBank/DDBJ databases">
        <title>High-quality draft genome sequencing of Tistrella sp. BH-R2-4.</title>
        <authorList>
            <person name="Dong C."/>
        </authorList>
    </citation>
    <scope>NUCLEOTIDE SEQUENCE [LARGE SCALE GENOMIC DNA]</scope>
    <source>
        <strain evidence="2 3">BH-R2-4</strain>
    </source>
</reference>
<evidence type="ECO:0000313" key="3">
    <source>
        <dbReference type="Proteomes" id="UP001413721"/>
    </source>
</evidence>
<accession>A0ABU9YRI1</accession>
<organism evidence="2 3">
    <name type="scientific">Tistrella arctica</name>
    <dbReference type="NCBI Taxonomy" id="3133430"/>
    <lineage>
        <taxon>Bacteria</taxon>
        <taxon>Pseudomonadati</taxon>
        <taxon>Pseudomonadota</taxon>
        <taxon>Alphaproteobacteria</taxon>
        <taxon>Geminicoccales</taxon>
        <taxon>Geminicoccaceae</taxon>
        <taxon>Tistrella</taxon>
    </lineage>
</organism>
<evidence type="ECO:0000313" key="2">
    <source>
        <dbReference type="EMBL" id="MEN2991424.1"/>
    </source>
</evidence>
<feature type="compositionally biased region" description="Polar residues" evidence="1">
    <location>
        <begin position="1"/>
        <end position="13"/>
    </location>
</feature>
<dbReference type="EMBL" id="JBBKTW010000011">
    <property type="protein sequence ID" value="MEN2991424.1"/>
    <property type="molecule type" value="Genomic_DNA"/>
</dbReference>
<name>A0ABU9YRI1_9PROT</name>
<proteinExistence type="predicted"/>
<feature type="region of interest" description="Disordered" evidence="1">
    <location>
        <begin position="1"/>
        <end position="29"/>
    </location>
</feature>
<keyword evidence="3" id="KW-1185">Reference proteome</keyword>
<dbReference type="Proteomes" id="UP001413721">
    <property type="component" value="Unassembled WGS sequence"/>
</dbReference>
<comment type="caution">
    <text evidence="2">The sequence shown here is derived from an EMBL/GenBank/DDBJ whole genome shotgun (WGS) entry which is preliminary data.</text>
</comment>
<protein>
    <submittedName>
        <fullName evidence="2">Uncharacterized protein</fullName>
    </submittedName>
</protein>